<reference evidence="2 3" key="1">
    <citation type="submission" date="2018-07" db="EMBL/GenBank/DDBJ databases">
        <title>Anaerosacharophilus polymeroproducens gen. nov. sp. nov., an anaerobic bacterium isolated from salt field.</title>
        <authorList>
            <person name="Kim W."/>
            <person name="Yang S.-H."/>
            <person name="Oh J."/>
            <person name="Lee J.-H."/>
            <person name="Kwon K.K."/>
        </authorList>
    </citation>
    <scope>NUCLEOTIDE SEQUENCE [LARGE SCALE GENOMIC DNA]</scope>
    <source>
        <strain evidence="2 3">MCWD5</strain>
    </source>
</reference>
<dbReference type="AlphaFoldDB" id="A0A371AQ93"/>
<dbReference type="Gene3D" id="1.10.3210.10">
    <property type="entry name" value="Hypothetical protein af1432"/>
    <property type="match status" value="1"/>
</dbReference>
<protein>
    <submittedName>
        <fullName evidence="2">HDOD domain-containing protein</fullName>
    </submittedName>
</protein>
<evidence type="ECO:0000313" key="3">
    <source>
        <dbReference type="Proteomes" id="UP000255036"/>
    </source>
</evidence>
<name>A0A371AQ93_9FIRM</name>
<dbReference type="RefSeq" id="WP_115483487.1">
    <property type="nucleotide sequence ID" value="NZ_QRCT01000051.1"/>
</dbReference>
<dbReference type="CDD" id="cd00077">
    <property type="entry name" value="HDc"/>
    <property type="match status" value="1"/>
</dbReference>
<dbReference type="EMBL" id="QRCT01000051">
    <property type="protein sequence ID" value="RDU21753.1"/>
    <property type="molecule type" value="Genomic_DNA"/>
</dbReference>
<dbReference type="SUPFAM" id="SSF109604">
    <property type="entry name" value="HD-domain/PDEase-like"/>
    <property type="match status" value="1"/>
</dbReference>
<gene>
    <name evidence="2" type="ORF">DWV06_17355</name>
</gene>
<comment type="caution">
    <text evidence="2">The sequence shown here is derived from an EMBL/GenBank/DDBJ whole genome shotgun (WGS) entry which is preliminary data.</text>
</comment>
<keyword evidence="3" id="KW-1185">Reference proteome</keyword>
<sequence length="212" mass="24674">MLPSIKVAEMELEIAETLNPGPWFKHSINVGIAARNIAEKIQNMDMEKAYILGILHDIGRRVGVVNISKHVYEGYKFCIEKGWNEVAKVCMTHSYILMQDEFDYEPIENEEMEIKKYILNCQTDDFDLLIQLCDSLAADYGFVIIEKRFVDVIRRYGIMQKYIEGWNKTFEIKEYFEEKMGCSVYDVLPNIGKTTLLSPPLWTQPVNKSIIR</sequence>
<evidence type="ECO:0000259" key="1">
    <source>
        <dbReference type="SMART" id="SM00471"/>
    </source>
</evidence>
<dbReference type="Pfam" id="PF01966">
    <property type="entry name" value="HD"/>
    <property type="match status" value="1"/>
</dbReference>
<dbReference type="OrthoDB" id="9794480at2"/>
<dbReference type="InterPro" id="IPR006674">
    <property type="entry name" value="HD_domain"/>
</dbReference>
<proteinExistence type="predicted"/>
<organism evidence="2 3">
    <name type="scientific">Anaerosacchariphilus polymeriproducens</name>
    <dbReference type="NCBI Taxonomy" id="1812858"/>
    <lineage>
        <taxon>Bacteria</taxon>
        <taxon>Bacillati</taxon>
        <taxon>Bacillota</taxon>
        <taxon>Clostridia</taxon>
        <taxon>Lachnospirales</taxon>
        <taxon>Lachnospiraceae</taxon>
        <taxon>Anaerosacchariphilus</taxon>
    </lineage>
</organism>
<accession>A0A371AQ93</accession>
<feature type="domain" description="HD/PDEase" evidence="1">
    <location>
        <begin position="19"/>
        <end position="148"/>
    </location>
</feature>
<dbReference type="SMART" id="SM00471">
    <property type="entry name" value="HDc"/>
    <property type="match status" value="1"/>
</dbReference>
<dbReference type="InterPro" id="IPR003607">
    <property type="entry name" value="HD/PDEase_dom"/>
</dbReference>
<evidence type="ECO:0000313" key="2">
    <source>
        <dbReference type="EMBL" id="RDU21753.1"/>
    </source>
</evidence>
<dbReference type="Proteomes" id="UP000255036">
    <property type="component" value="Unassembled WGS sequence"/>
</dbReference>